<dbReference type="Pfam" id="PF13384">
    <property type="entry name" value="HTH_23"/>
    <property type="match status" value="1"/>
</dbReference>
<accession>A0AB39QFW3</accession>
<dbReference type="EMBL" id="CP163439">
    <property type="protein sequence ID" value="XDQ40223.1"/>
    <property type="molecule type" value="Genomic_DNA"/>
</dbReference>
<dbReference type="RefSeq" id="WP_369174929.1">
    <property type="nucleotide sequence ID" value="NZ_CP163439.1"/>
</dbReference>
<name>A0AB39QFW3_9ACTN</name>
<organism evidence="2">
    <name type="scientific">Streptomyces sp. R28</name>
    <dbReference type="NCBI Taxonomy" id="3238628"/>
    <lineage>
        <taxon>Bacteria</taxon>
        <taxon>Bacillati</taxon>
        <taxon>Actinomycetota</taxon>
        <taxon>Actinomycetes</taxon>
        <taxon>Kitasatosporales</taxon>
        <taxon>Streptomycetaceae</taxon>
        <taxon>Streptomyces</taxon>
    </lineage>
</organism>
<sequence>MPAVVALRARIVLWSAEGRRRKDIAELAGMAPLTVDRCKSRYTERGVAGLPQPRQPTPTHPLRHHSPSPRTPPHRSTLKTRILSFATVAEFSRCHCLAAAASSVLASASSRRSASKSAEFADISLPLRLCASFVIVPPRRGDP</sequence>
<dbReference type="AlphaFoldDB" id="A0AB39QFW3"/>
<feature type="region of interest" description="Disordered" evidence="1">
    <location>
        <begin position="44"/>
        <end position="77"/>
    </location>
</feature>
<feature type="compositionally biased region" description="Basic residues" evidence="1">
    <location>
        <begin position="61"/>
        <end position="77"/>
    </location>
</feature>
<evidence type="ECO:0000256" key="1">
    <source>
        <dbReference type="SAM" id="MobiDB-lite"/>
    </source>
</evidence>
<dbReference type="SUPFAM" id="SSF46689">
    <property type="entry name" value="Homeodomain-like"/>
    <property type="match status" value="1"/>
</dbReference>
<proteinExistence type="predicted"/>
<evidence type="ECO:0000313" key="2">
    <source>
        <dbReference type="EMBL" id="XDQ40223.1"/>
    </source>
</evidence>
<reference evidence="2" key="1">
    <citation type="submission" date="2024-07" db="EMBL/GenBank/DDBJ databases">
        <authorList>
            <person name="Yu S.T."/>
        </authorList>
    </citation>
    <scope>NUCLEOTIDE SEQUENCE</scope>
    <source>
        <strain evidence="2">R28</strain>
    </source>
</reference>
<protein>
    <submittedName>
        <fullName evidence="2">Helix-turn-helix domain-containing protein</fullName>
    </submittedName>
</protein>
<gene>
    <name evidence="2" type="ORF">AB5J49_46650</name>
</gene>
<dbReference type="InterPro" id="IPR009057">
    <property type="entry name" value="Homeodomain-like_sf"/>
</dbReference>